<comment type="caution">
    <text evidence="1">The sequence shown here is derived from an EMBL/GenBank/DDBJ whole genome shotgun (WGS) entry which is preliminary data.</text>
</comment>
<organism evidence="1 2">
    <name type="scientific">Plesiomonas shigelloides</name>
    <name type="common">Aeromonas shigelloides</name>
    <dbReference type="NCBI Taxonomy" id="703"/>
    <lineage>
        <taxon>Bacteria</taxon>
        <taxon>Pseudomonadati</taxon>
        <taxon>Pseudomonadota</taxon>
        <taxon>Gammaproteobacteria</taxon>
        <taxon>Enterobacterales</taxon>
        <taxon>Enterobacteriaceae</taxon>
        <taxon>Plesiomonas</taxon>
    </lineage>
</organism>
<sequence length="129" mass="13248">MAKTTLVATGRRWFNGAFGNLSVSPTFVAKLNATASGDEIVFGDKVEPNIKIIGVTLISAALGSSTTVTVKIGKTAITDAEATDAAVKKYIPVDDLLTQEGQEIAIAVGGGAATGTVKVKLHYEVVGNI</sequence>
<reference evidence="1" key="1">
    <citation type="submission" date="2021-03" db="EMBL/GenBank/DDBJ databases">
        <title>Plesiomonas shigelloides zfcc0051, isolated from zebrafish feces.</title>
        <authorList>
            <person name="Vanderhoek Z."/>
            <person name="Gaulke C."/>
        </authorList>
    </citation>
    <scope>NUCLEOTIDE SEQUENCE</scope>
    <source>
        <strain evidence="1">Zfcc0051</strain>
    </source>
</reference>
<dbReference type="AlphaFoldDB" id="A0A8I2B4B3"/>
<accession>A0A8I2B4B3</accession>
<name>A0A8I2B4B3_PLESH</name>
<dbReference type="Proteomes" id="UP000664658">
    <property type="component" value="Unassembled WGS sequence"/>
</dbReference>
<proteinExistence type="predicted"/>
<evidence type="ECO:0000313" key="1">
    <source>
        <dbReference type="EMBL" id="MBO1109571.1"/>
    </source>
</evidence>
<dbReference type="RefSeq" id="WP_152114596.1">
    <property type="nucleotide sequence ID" value="NZ_JAFNAA010000021.1"/>
</dbReference>
<gene>
    <name evidence="1" type="ORF">J2R62_15400</name>
</gene>
<protein>
    <submittedName>
        <fullName evidence="1">Uncharacterized protein</fullName>
    </submittedName>
</protein>
<evidence type="ECO:0000313" key="2">
    <source>
        <dbReference type="Proteomes" id="UP000664658"/>
    </source>
</evidence>
<dbReference type="EMBL" id="JAFNAA010000021">
    <property type="protein sequence ID" value="MBO1109571.1"/>
    <property type="molecule type" value="Genomic_DNA"/>
</dbReference>